<feature type="region of interest" description="Disordered" evidence="1">
    <location>
        <begin position="344"/>
        <end position="391"/>
    </location>
</feature>
<reference evidence="2" key="2">
    <citation type="submission" date="2024-02" db="EMBL/GenBank/DDBJ databases">
        <title>Comparative genomics of Cryptococcus and Kwoniella reveals pathogenesis evolution and contrasting modes of karyotype evolution via chromosome fusion or intercentromeric recombination.</title>
        <authorList>
            <person name="Coelho M.A."/>
            <person name="David-Palma M."/>
            <person name="Shea T."/>
            <person name="Bowers K."/>
            <person name="McGinley-Smith S."/>
            <person name="Mohammad A.W."/>
            <person name="Gnirke A."/>
            <person name="Yurkov A.M."/>
            <person name="Nowrousian M."/>
            <person name="Sun S."/>
            <person name="Cuomo C.A."/>
            <person name="Heitman J."/>
        </authorList>
    </citation>
    <scope>NUCLEOTIDE SEQUENCE</scope>
    <source>
        <strain evidence="2">CBS 10117</strain>
    </source>
</reference>
<evidence type="ECO:0000313" key="2">
    <source>
        <dbReference type="EMBL" id="WWC57689.1"/>
    </source>
</evidence>
<sequence length="391" mass="43695">MIKPSSAEAGPLKPSKRARHSGPLTDHEDEAIGRPARTTIRAARREEGAANAAVNQTSRRHDRGATVRKNTNSIKRVDIVKSERTKRAWETRRQAKARTNAEDAEGDYEYGDQVCTDIENSLAGVAGSSDQKLQTPLPTTEFLLSLHKHASEFYTAHDLLFEHQSRSRKNPWGSKKRLMLIQDAQSHGHVHEHGHSASRLSDTASSSSRSRPHSRSKSKSQVYSEAQEEDEVDELDDDEEGESRVDGINMKRELVDEYGELIRYPSTSTCTGTGTGTGTNSPTKRDRSKGKYKKRDMYRAIEGEGLMALGILLQEQIIQSIHDAGYCKLDPSTSIHPLTYKDEQQARRRLSSAKEGRHQVRNAVDDEEEDEMDMESEEGQGSDGDREPVVT</sequence>
<feature type="compositionally biased region" description="Acidic residues" evidence="1">
    <location>
        <begin position="365"/>
        <end position="380"/>
    </location>
</feature>
<accession>A0AAJ8KGP9</accession>
<feature type="compositionally biased region" description="Basic and acidic residues" evidence="1">
    <location>
        <begin position="344"/>
        <end position="358"/>
    </location>
</feature>
<keyword evidence="3" id="KW-1185">Reference proteome</keyword>
<organism evidence="2 3">
    <name type="scientific">Kwoniella dejecticola CBS 10117</name>
    <dbReference type="NCBI Taxonomy" id="1296121"/>
    <lineage>
        <taxon>Eukaryota</taxon>
        <taxon>Fungi</taxon>
        <taxon>Dikarya</taxon>
        <taxon>Basidiomycota</taxon>
        <taxon>Agaricomycotina</taxon>
        <taxon>Tremellomycetes</taxon>
        <taxon>Tremellales</taxon>
        <taxon>Cryptococcaceae</taxon>
        <taxon>Kwoniella</taxon>
    </lineage>
</organism>
<evidence type="ECO:0008006" key="4">
    <source>
        <dbReference type="Google" id="ProtNLM"/>
    </source>
</evidence>
<dbReference type="KEGG" id="kdj:28963924"/>
<proteinExistence type="predicted"/>
<feature type="region of interest" description="Disordered" evidence="1">
    <location>
        <begin position="263"/>
        <end position="293"/>
    </location>
</feature>
<evidence type="ECO:0000256" key="1">
    <source>
        <dbReference type="SAM" id="MobiDB-lite"/>
    </source>
</evidence>
<feature type="region of interest" description="Disordered" evidence="1">
    <location>
        <begin position="184"/>
        <end position="250"/>
    </location>
</feature>
<feature type="compositionally biased region" description="Acidic residues" evidence="1">
    <location>
        <begin position="226"/>
        <end position="241"/>
    </location>
</feature>
<dbReference type="Proteomes" id="UP000078595">
    <property type="component" value="Chromosome 1"/>
</dbReference>
<dbReference type="GeneID" id="28963924"/>
<dbReference type="AlphaFoldDB" id="A0AAJ8KGP9"/>
<gene>
    <name evidence="2" type="ORF">I303_100223</name>
</gene>
<feature type="compositionally biased region" description="Low complexity" evidence="1">
    <location>
        <begin position="197"/>
        <end position="209"/>
    </location>
</feature>
<evidence type="ECO:0000313" key="3">
    <source>
        <dbReference type="Proteomes" id="UP000078595"/>
    </source>
</evidence>
<protein>
    <recommendedName>
        <fullName evidence="4">Rrn9 domain-containing protein</fullName>
    </recommendedName>
</protein>
<dbReference type="RefSeq" id="XP_065824145.1">
    <property type="nucleotide sequence ID" value="XM_065968073.1"/>
</dbReference>
<feature type="compositionally biased region" description="Low complexity" evidence="1">
    <location>
        <begin position="266"/>
        <end position="282"/>
    </location>
</feature>
<dbReference type="EMBL" id="CP144530">
    <property type="protein sequence ID" value="WWC57689.1"/>
    <property type="molecule type" value="Genomic_DNA"/>
</dbReference>
<reference evidence="2" key="1">
    <citation type="submission" date="2013-07" db="EMBL/GenBank/DDBJ databases">
        <authorList>
            <consortium name="The Broad Institute Genome Sequencing Platform"/>
            <person name="Cuomo C."/>
            <person name="Litvintseva A."/>
            <person name="Chen Y."/>
            <person name="Heitman J."/>
            <person name="Sun S."/>
            <person name="Springer D."/>
            <person name="Dromer F."/>
            <person name="Young S.K."/>
            <person name="Zeng Q."/>
            <person name="Gargeya S."/>
            <person name="Fitzgerald M."/>
            <person name="Abouelleil A."/>
            <person name="Alvarado L."/>
            <person name="Berlin A.M."/>
            <person name="Chapman S.B."/>
            <person name="Dewar J."/>
            <person name="Goldberg J."/>
            <person name="Griggs A."/>
            <person name="Gujja S."/>
            <person name="Hansen M."/>
            <person name="Howarth C."/>
            <person name="Imamovic A."/>
            <person name="Larimer J."/>
            <person name="McCowan C."/>
            <person name="Murphy C."/>
            <person name="Pearson M."/>
            <person name="Priest M."/>
            <person name="Roberts A."/>
            <person name="Saif S."/>
            <person name="Shea T."/>
            <person name="Sykes S."/>
            <person name="Wortman J."/>
            <person name="Nusbaum C."/>
            <person name="Birren B."/>
        </authorList>
    </citation>
    <scope>NUCLEOTIDE SEQUENCE</scope>
    <source>
        <strain evidence="2">CBS 10117</strain>
    </source>
</reference>
<name>A0AAJ8KGP9_9TREE</name>
<feature type="region of interest" description="Disordered" evidence="1">
    <location>
        <begin position="1"/>
        <end position="66"/>
    </location>
</feature>